<protein>
    <recommendedName>
        <fullName evidence="9">Crp/Fnr family transcriptional regulator</fullName>
    </recommendedName>
</protein>
<dbReference type="InterPro" id="IPR036388">
    <property type="entry name" value="WH-like_DNA-bd_sf"/>
</dbReference>
<dbReference type="SUPFAM" id="SSF46785">
    <property type="entry name" value="Winged helix' DNA-binding domain"/>
    <property type="match status" value="1"/>
</dbReference>
<evidence type="ECO:0000256" key="1">
    <source>
        <dbReference type="ARBA" id="ARBA00023015"/>
    </source>
</evidence>
<gene>
    <name evidence="7" type="ORF">CKO21_03450</name>
</gene>
<reference evidence="7" key="2">
    <citation type="journal article" date="2020" name="Microorganisms">
        <title>Osmotic Adaptation and Compatible Solute Biosynthesis of Phototrophic Bacteria as Revealed from Genome Analyses.</title>
        <authorList>
            <person name="Imhoff J.F."/>
            <person name="Rahn T."/>
            <person name="Kunzel S."/>
            <person name="Keller A."/>
            <person name="Neulinger S.C."/>
        </authorList>
    </citation>
    <scope>NUCLEOTIDE SEQUENCE</scope>
    <source>
        <strain evidence="7">DSM 9154</strain>
    </source>
</reference>
<dbReference type="GO" id="GO:0005829">
    <property type="term" value="C:cytosol"/>
    <property type="evidence" value="ECO:0007669"/>
    <property type="project" value="TreeGrafter"/>
</dbReference>
<feature type="region of interest" description="Disordered" evidence="4">
    <location>
        <begin position="61"/>
        <end position="80"/>
    </location>
</feature>
<evidence type="ECO:0000259" key="6">
    <source>
        <dbReference type="PROSITE" id="PS51063"/>
    </source>
</evidence>
<reference evidence="7" key="1">
    <citation type="submission" date="2017-08" db="EMBL/GenBank/DDBJ databases">
        <authorList>
            <person name="Imhoff J.F."/>
            <person name="Rahn T."/>
            <person name="Kuenzel S."/>
            <person name="Neulinger S.C."/>
        </authorList>
    </citation>
    <scope>NUCLEOTIDE SEQUENCE</scope>
    <source>
        <strain evidence="7">DSM 9154</strain>
    </source>
</reference>
<proteinExistence type="predicted"/>
<dbReference type="GO" id="GO:0003700">
    <property type="term" value="F:DNA-binding transcription factor activity"/>
    <property type="evidence" value="ECO:0007669"/>
    <property type="project" value="TreeGrafter"/>
</dbReference>
<dbReference type="GO" id="GO:0003677">
    <property type="term" value="F:DNA binding"/>
    <property type="evidence" value="ECO:0007669"/>
    <property type="project" value="UniProtKB-KW"/>
</dbReference>
<dbReference type="InterPro" id="IPR050397">
    <property type="entry name" value="Env_Response_Regulators"/>
</dbReference>
<sequence length="306" mass="33892">MVKPIIKCYVGSDRFDEGIGALRVRASHLSGDEGRAHADPPHNRLSSRVSTTCTVTRGVWMSGTGSHTPTDPRAHTGSWHPDRLDRSPLLRACEATARAAFVKSLRCHNVQKNELIVAEGTPSTYVHMIVDGCLMVWKQRADRNLQVTGFLFPGDLLGALAGVHYLYSARAVTRSTLASVRQTELNELSDTYPNLRHALYRTVTSEFALAQDQLLILGAMNAAERVATALLQFDRRQRARGMDADAPLWLPMRRTDLASYLALELPTLSRAFSRLRQDGIIACPSTTEVALRDRKALERMSCEAPI</sequence>
<dbReference type="InterPro" id="IPR036390">
    <property type="entry name" value="WH_DNA-bd_sf"/>
</dbReference>
<organism evidence="7 8">
    <name type="scientific">Rhodovibrio salinarum</name>
    <dbReference type="NCBI Taxonomy" id="1087"/>
    <lineage>
        <taxon>Bacteria</taxon>
        <taxon>Pseudomonadati</taxon>
        <taxon>Pseudomonadota</taxon>
        <taxon>Alphaproteobacteria</taxon>
        <taxon>Rhodospirillales</taxon>
        <taxon>Rhodovibrionaceae</taxon>
        <taxon>Rhodovibrio</taxon>
    </lineage>
</organism>
<dbReference type="InterPro" id="IPR000595">
    <property type="entry name" value="cNMP-bd_dom"/>
</dbReference>
<dbReference type="AlphaFoldDB" id="A0A934UZ98"/>
<dbReference type="Pfam" id="PF00027">
    <property type="entry name" value="cNMP_binding"/>
    <property type="match status" value="1"/>
</dbReference>
<dbReference type="Proteomes" id="UP000778970">
    <property type="component" value="Unassembled WGS sequence"/>
</dbReference>
<dbReference type="InterPro" id="IPR014710">
    <property type="entry name" value="RmlC-like_jellyroll"/>
</dbReference>
<dbReference type="Gene3D" id="1.10.10.10">
    <property type="entry name" value="Winged helix-like DNA-binding domain superfamily/Winged helix DNA-binding domain"/>
    <property type="match status" value="1"/>
</dbReference>
<dbReference type="PROSITE" id="PS50042">
    <property type="entry name" value="CNMP_BINDING_3"/>
    <property type="match status" value="1"/>
</dbReference>
<evidence type="ECO:0000313" key="8">
    <source>
        <dbReference type="Proteomes" id="UP000778970"/>
    </source>
</evidence>
<dbReference type="InterPro" id="IPR012318">
    <property type="entry name" value="HTH_CRP"/>
</dbReference>
<dbReference type="InterPro" id="IPR018490">
    <property type="entry name" value="cNMP-bd_dom_sf"/>
</dbReference>
<keyword evidence="8" id="KW-1185">Reference proteome</keyword>
<dbReference type="SUPFAM" id="SSF51206">
    <property type="entry name" value="cAMP-binding domain-like"/>
    <property type="match status" value="1"/>
</dbReference>
<feature type="compositionally biased region" description="Basic and acidic residues" evidence="4">
    <location>
        <begin position="70"/>
        <end position="80"/>
    </location>
</feature>
<dbReference type="Gene3D" id="2.60.120.10">
    <property type="entry name" value="Jelly Rolls"/>
    <property type="match status" value="1"/>
</dbReference>
<dbReference type="EMBL" id="NRRE01000013">
    <property type="protein sequence ID" value="MBK1696296.1"/>
    <property type="molecule type" value="Genomic_DNA"/>
</dbReference>
<dbReference type="Pfam" id="PF13545">
    <property type="entry name" value="HTH_Crp_2"/>
    <property type="match status" value="1"/>
</dbReference>
<keyword evidence="2" id="KW-0238">DNA-binding</keyword>
<evidence type="ECO:0000259" key="5">
    <source>
        <dbReference type="PROSITE" id="PS50042"/>
    </source>
</evidence>
<evidence type="ECO:0000313" key="7">
    <source>
        <dbReference type="EMBL" id="MBK1696296.1"/>
    </source>
</evidence>
<evidence type="ECO:0008006" key="9">
    <source>
        <dbReference type="Google" id="ProtNLM"/>
    </source>
</evidence>
<evidence type="ECO:0000256" key="4">
    <source>
        <dbReference type="SAM" id="MobiDB-lite"/>
    </source>
</evidence>
<dbReference type="PANTHER" id="PTHR24567">
    <property type="entry name" value="CRP FAMILY TRANSCRIPTIONAL REGULATORY PROTEIN"/>
    <property type="match status" value="1"/>
</dbReference>
<feature type="domain" description="Cyclic nucleotide-binding" evidence="5">
    <location>
        <begin position="89"/>
        <end position="173"/>
    </location>
</feature>
<dbReference type="CDD" id="cd00038">
    <property type="entry name" value="CAP_ED"/>
    <property type="match status" value="1"/>
</dbReference>
<evidence type="ECO:0000256" key="3">
    <source>
        <dbReference type="ARBA" id="ARBA00023163"/>
    </source>
</evidence>
<name>A0A934UZ98_9PROT</name>
<evidence type="ECO:0000256" key="2">
    <source>
        <dbReference type="ARBA" id="ARBA00023125"/>
    </source>
</evidence>
<dbReference type="SMART" id="SM00100">
    <property type="entry name" value="cNMP"/>
    <property type="match status" value="1"/>
</dbReference>
<comment type="caution">
    <text evidence="7">The sequence shown here is derived from an EMBL/GenBank/DDBJ whole genome shotgun (WGS) entry which is preliminary data.</text>
</comment>
<dbReference type="PROSITE" id="PS51063">
    <property type="entry name" value="HTH_CRP_2"/>
    <property type="match status" value="1"/>
</dbReference>
<dbReference type="SMART" id="SM00419">
    <property type="entry name" value="HTH_CRP"/>
    <property type="match status" value="1"/>
</dbReference>
<keyword evidence="1" id="KW-0805">Transcription regulation</keyword>
<feature type="domain" description="HTH crp-type" evidence="6">
    <location>
        <begin position="220"/>
        <end position="295"/>
    </location>
</feature>
<accession>A0A934UZ98</accession>
<dbReference type="PANTHER" id="PTHR24567:SF75">
    <property type="entry name" value="FUMARATE AND NITRATE REDUCTION REGULATORY PROTEIN"/>
    <property type="match status" value="1"/>
</dbReference>
<keyword evidence="3" id="KW-0804">Transcription</keyword>